<dbReference type="InterPro" id="IPR011706">
    <property type="entry name" value="Cu-oxidase_C"/>
</dbReference>
<proteinExistence type="inferred from homology"/>
<dbReference type="Gene3D" id="2.60.40.420">
    <property type="entry name" value="Cupredoxins - blue copper proteins"/>
    <property type="match status" value="3"/>
</dbReference>
<reference evidence="10" key="1">
    <citation type="journal article" date="2021" name="IMA Fungus">
        <title>Genomic characterization of three marine fungi, including Emericellopsis atlantica sp. nov. with signatures of a generalist lifestyle and marine biomass degradation.</title>
        <authorList>
            <person name="Hagestad O.C."/>
            <person name="Hou L."/>
            <person name="Andersen J.H."/>
            <person name="Hansen E.H."/>
            <person name="Altermark B."/>
            <person name="Li C."/>
            <person name="Kuhnert E."/>
            <person name="Cox R.J."/>
            <person name="Crous P.W."/>
            <person name="Spatafora J.W."/>
            <person name="Lail K."/>
            <person name="Amirebrahimi M."/>
            <person name="Lipzen A."/>
            <person name="Pangilinan J."/>
            <person name="Andreopoulos W."/>
            <person name="Hayes R.D."/>
            <person name="Ng V."/>
            <person name="Grigoriev I.V."/>
            <person name="Jackson S.A."/>
            <person name="Sutton T.D.S."/>
            <person name="Dobson A.D.W."/>
            <person name="Rama T."/>
        </authorList>
    </citation>
    <scope>NUCLEOTIDE SEQUENCE</scope>
    <source>
        <strain evidence="10">TRa3180A</strain>
    </source>
</reference>
<dbReference type="Pfam" id="PF07732">
    <property type="entry name" value="Cu-oxidase_3"/>
    <property type="match status" value="1"/>
</dbReference>
<feature type="domain" description="Plastocyanin-like" evidence="9">
    <location>
        <begin position="22"/>
        <end position="135"/>
    </location>
</feature>
<evidence type="ECO:0000313" key="11">
    <source>
        <dbReference type="Proteomes" id="UP000887226"/>
    </source>
</evidence>
<evidence type="ECO:0000256" key="5">
    <source>
        <dbReference type="ARBA" id="ARBA00023008"/>
    </source>
</evidence>
<feature type="domain" description="Plastocyanin-like" evidence="7">
    <location>
        <begin position="163"/>
        <end position="357"/>
    </location>
</feature>
<evidence type="ECO:0000256" key="6">
    <source>
        <dbReference type="ARBA" id="ARBA00023180"/>
    </source>
</evidence>
<dbReference type="PANTHER" id="PTHR11709:SF488">
    <property type="entry name" value="LACCASE-RELATED"/>
    <property type="match status" value="1"/>
</dbReference>
<dbReference type="PROSITE" id="PS00080">
    <property type="entry name" value="MULTICOPPER_OXIDASE2"/>
    <property type="match status" value="1"/>
</dbReference>
<evidence type="ECO:0000259" key="7">
    <source>
        <dbReference type="Pfam" id="PF00394"/>
    </source>
</evidence>
<comment type="similarity">
    <text evidence="1">Belongs to the multicopper oxidase family.</text>
</comment>
<evidence type="ECO:0000259" key="8">
    <source>
        <dbReference type="Pfam" id="PF07731"/>
    </source>
</evidence>
<evidence type="ECO:0000256" key="3">
    <source>
        <dbReference type="ARBA" id="ARBA00022729"/>
    </source>
</evidence>
<dbReference type="EMBL" id="MU253766">
    <property type="protein sequence ID" value="KAG9247656.1"/>
    <property type="molecule type" value="Genomic_DNA"/>
</dbReference>
<keyword evidence="6" id="KW-0325">Glycoprotein</keyword>
<accession>A0A9P7Z9C4</accession>
<dbReference type="Proteomes" id="UP000887226">
    <property type="component" value="Unassembled WGS sequence"/>
</dbReference>
<dbReference type="GO" id="GO:0005507">
    <property type="term" value="F:copper ion binding"/>
    <property type="evidence" value="ECO:0007669"/>
    <property type="project" value="InterPro"/>
</dbReference>
<gene>
    <name evidence="10" type="ORF">BJ878DRAFT_532432</name>
</gene>
<dbReference type="InterPro" id="IPR045087">
    <property type="entry name" value="Cu-oxidase_fam"/>
</dbReference>
<dbReference type="InterPro" id="IPR008972">
    <property type="entry name" value="Cupredoxin"/>
</dbReference>
<evidence type="ECO:0000256" key="1">
    <source>
        <dbReference type="ARBA" id="ARBA00010609"/>
    </source>
</evidence>
<comment type="caution">
    <text evidence="10">The sequence shown here is derived from an EMBL/GenBank/DDBJ whole genome shotgun (WGS) entry which is preliminary data.</text>
</comment>
<dbReference type="OrthoDB" id="2121828at2759"/>
<evidence type="ECO:0000259" key="9">
    <source>
        <dbReference type="Pfam" id="PF07732"/>
    </source>
</evidence>
<dbReference type="InterPro" id="IPR033138">
    <property type="entry name" value="Cu_oxidase_CS"/>
</dbReference>
<name>A0A9P7Z9C4_9HELO</name>
<dbReference type="PANTHER" id="PTHR11709">
    <property type="entry name" value="MULTI-COPPER OXIDASE"/>
    <property type="match status" value="1"/>
</dbReference>
<keyword evidence="11" id="KW-1185">Reference proteome</keyword>
<dbReference type="InterPro" id="IPR002355">
    <property type="entry name" value="Cu_oxidase_Cu_BS"/>
</dbReference>
<protein>
    <submittedName>
        <fullName evidence="10">Multicopper oxidase-domain-containing protein</fullName>
    </submittedName>
</protein>
<dbReference type="InterPro" id="IPR011707">
    <property type="entry name" value="Cu-oxidase-like_N"/>
</dbReference>
<feature type="domain" description="Plastocyanin-like" evidence="8">
    <location>
        <begin position="452"/>
        <end position="581"/>
    </location>
</feature>
<keyword evidence="4" id="KW-0560">Oxidoreductase</keyword>
<dbReference type="PROSITE" id="PS00079">
    <property type="entry name" value="MULTICOPPER_OXIDASE1"/>
    <property type="match status" value="2"/>
</dbReference>
<dbReference type="Pfam" id="PF07731">
    <property type="entry name" value="Cu-oxidase_2"/>
    <property type="match status" value="1"/>
</dbReference>
<keyword evidence="2" id="KW-0479">Metal-binding</keyword>
<organism evidence="10 11">
    <name type="scientific">Calycina marina</name>
    <dbReference type="NCBI Taxonomy" id="1763456"/>
    <lineage>
        <taxon>Eukaryota</taxon>
        <taxon>Fungi</taxon>
        <taxon>Dikarya</taxon>
        <taxon>Ascomycota</taxon>
        <taxon>Pezizomycotina</taxon>
        <taxon>Leotiomycetes</taxon>
        <taxon>Helotiales</taxon>
        <taxon>Pezizellaceae</taxon>
        <taxon>Calycina</taxon>
    </lineage>
</organism>
<dbReference type="SUPFAM" id="SSF49503">
    <property type="entry name" value="Cupredoxins"/>
    <property type="match status" value="3"/>
</dbReference>
<dbReference type="CDD" id="cd13850">
    <property type="entry name" value="CuRO_1_Abr2_like"/>
    <property type="match status" value="1"/>
</dbReference>
<keyword evidence="5" id="KW-0186">Copper</keyword>
<sequence length="604" mass="66706">MNTYSSTTASNLHVTRNYNLSVTWEKHSPDGFERNVFKINNQFPAPLLEFDEGDKAIVIVNNNSPYALTLHWHGIEQLHTPWSDGVPGISQTPIQPGCSFTYRWTNTQHGPYFYHSHYAGQFNDGLYGPLIVHPKPGTAKPWRFISKDIKTINAIEKAEHDRLPLLLSDWRHGESTLLDEVAKEANADLLCMDSVLVNGKGKVSCLTPAEQQPLIGPGLTRALASVPNAKLTDKSCVPPEALKAFGPPFGIAAPDLELLADFPSIFYGCKATTARAEVTTIKQSVCDKETWQFFDMIGSFGMFAFMVSIDEVDAWIVSLDGNYIEPIPVDAMVIGNGQRFTVLARFKKAKRYTLRLSNLADPQILFGESVIDFQIEGKVQAKTPSKPYIDRRGNPVRGGVLIFDGGVAKPHPSTKIPATVDATYKVTMQLAGALQKWALNVTATPDVENIPTPYLFDPMPGLQDNHTITVPSAASWVDYIMQSAPFGPPHPMHVHGRHFYILGSGDGDFNWPTVAAAAAERPELFNLINPQLRDTYNTPISGPTGSWLAVRRASDNEGAWLLHCHIQSHVQGGMAMVIQDGTDSYPRIPDEYRNYQYGGSMGKK</sequence>
<dbReference type="CDD" id="cd13898">
    <property type="entry name" value="CuRO_3_Abr2_like"/>
    <property type="match status" value="1"/>
</dbReference>
<dbReference type="GO" id="GO:0016491">
    <property type="term" value="F:oxidoreductase activity"/>
    <property type="evidence" value="ECO:0007669"/>
    <property type="project" value="UniProtKB-KW"/>
</dbReference>
<dbReference type="InterPro" id="IPR001117">
    <property type="entry name" value="Cu-oxidase_2nd"/>
</dbReference>
<evidence type="ECO:0000256" key="4">
    <source>
        <dbReference type="ARBA" id="ARBA00023002"/>
    </source>
</evidence>
<evidence type="ECO:0000313" key="10">
    <source>
        <dbReference type="EMBL" id="KAG9247656.1"/>
    </source>
</evidence>
<dbReference type="Pfam" id="PF00394">
    <property type="entry name" value="Cu-oxidase"/>
    <property type="match status" value="1"/>
</dbReference>
<evidence type="ECO:0000256" key="2">
    <source>
        <dbReference type="ARBA" id="ARBA00022723"/>
    </source>
</evidence>
<keyword evidence="3" id="KW-0732">Signal</keyword>
<dbReference type="AlphaFoldDB" id="A0A9P7Z9C4"/>